<dbReference type="EC" id="4.2.1.20" evidence="8"/>
<evidence type="ECO:0000256" key="5">
    <source>
        <dbReference type="ARBA" id="ARBA00023141"/>
    </source>
</evidence>
<dbReference type="RefSeq" id="WP_311663323.1">
    <property type="nucleotide sequence ID" value="NZ_JAVRHT010000018.1"/>
</dbReference>
<keyword evidence="5 8" id="KW-0057">Aromatic amino acid biosynthesis</keyword>
<evidence type="ECO:0000256" key="7">
    <source>
        <dbReference type="ARBA" id="ARBA00049047"/>
    </source>
</evidence>
<reference evidence="10 11" key="1">
    <citation type="submission" date="2023-09" db="EMBL/GenBank/DDBJ databases">
        <authorList>
            <person name="Rey-Velasco X."/>
        </authorList>
    </citation>
    <scope>NUCLEOTIDE SEQUENCE [LARGE SCALE GENOMIC DNA]</scope>
    <source>
        <strain evidence="10 11">F394</strain>
    </source>
</reference>
<keyword evidence="11" id="KW-1185">Reference proteome</keyword>
<comment type="pathway">
    <text evidence="1 8">Amino-acid biosynthesis; L-tryptophan biosynthesis; L-tryptophan from chorismate: step 5/5.</text>
</comment>
<sequence length="279" mass="29195">MTRLRAHLDTLRERGGPQAGGAAMGLFLTAGFPSPGATLDVLRAADAGGADFLELGMPFSDPVAEGLPIQMASERALRQGATMAGTFETAAAFRAESDTPLVLMGYANPVLRYGAGDFCADAASSGVDGLILPDLPPEEAEELEEAAAQHSLSITHLIAPNTSDDRVRLVDARSTGFVYAVSVAGLTGSGLGDADATDAYLARARALVEQPLLVGFGISTPADAARLTRHTDGFIVGSALIRLVERLWDDPGLTDSERREQVETWARALKEGAPTPPRP</sequence>
<dbReference type="InterPro" id="IPR002028">
    <property type="entry name" value="Trp_synthase_suA"/>
</dbReference>
<dbReference type="SUPFAM" id="SSF51366">
    <property type="entry name" value="Ribulose-phoshate binding barrel"/>
    <property type="match status" value="1"/>
</dbReference>
<evidence type="ECO:0000256" key="1">
    <source>
        <dbReference type="ARBA" id="ARBA00004733"/>
    </source>
</evidence>
<comment type="function">
    <text evidence="8">The alpha subunit is responsible for the aldol cleavage of indoleglycerol phosphate to indole and glyceraldehyde 3-phosphate.</text>
</comment>
<comment type="subunit">
    <text evidence="2 8">Tetramer of two alpha and two beta chains.</text>
</comment>
<dbReference type="PROSITE" id="PS00167">
    <property type="entry name" value="TRP_SYNTHASE_ALPHA"/>
    <property type="match status" value="1"/>
</dbReference>
<dbReference type="HAMAP" id="MF_00131">
    <property type="entry name" value="Trp_synth_alpha"/>
    <property type="match status" value="1"/>
</dbReference>
<comment type="similarity">
    <text evidence="8 9">Belongs to the TrpA family.</text>
</comment>
<dbReference type="PANTHER" id="PTHR43406">
    <property type="entry name" value="TRYPTOPHAN SYNTHASE, ALPHA CHAIN"/>
    <property type="match status" value="1"/>
</dbReference>
<dbReference type="CDD" id="cd04724">
    <property type="entry name" value="Tryptophan_synthase_alpha"/>
    <property type="match status" value="1"/>
</dbReference>
<dbReference type="GO" id="GO:0004834">
    <property type="term" value="F:tryptophan synthase activity"/>
    <property type="evidence" value="ECO:0007669"/>
    <property type="project" value="UniProtKB-EC"/>
</dbReference>
<evidence type="ECO:0000313" key="10">
    <source>
        <dbReference type="EMBL" id="MDT0631908.1"/>
    </source>
</evidence>
<dbReference type="PANTHER" id="PTHR43406:SF1">
    <property type="entry name" value="TRYPTOPHAN SYNTHASE ALPHA CHAIN, CHLOROPLASTIC"/>
    <property type="match status" value="1"/>
</dbReference>
<evidence type="ECO:0000313" key="11">
    <source>
        <dbReference type="Proteomes" id="UP001267426"/>
    </source>
</evidence>
<evidence type="ECO:0000256" key="8">
    <source>
        <dbReference type="HAMAP-Rule" id="MF_00131"/>
    </source>
</evidence>
<protein>
    <recommendedName>
        <fullName evidence="8">Tryptophan synthase alpha chain</fullName>
        <ecNumber evidence="8">4.2.1.20</ecNumber>
    </recommendedName>
</protein>
<dbReference type="Pfam" id="PF00290">
    <property type="entry name" value="Trp_syntA"/>
    <property type="match status" value="1"/>
</dbReference>
<dbReference type="EMBL" id="JAVRHT010000018">
    <property type="protein sequence ID" value="MDT0631908.1"/>
    <property type="molecule type" value="Genomic_DNA"/>
</dbReference>
<dbReference type="InterPro" id="IPR013785">
    <property type="entry name" value="Aldolase_TIM"/>
</dbReference>
<dbReference type="Gene3D" id="3.20.20.70">
    <property type="entry name" value="Aldolase class I"/>
    <property type="match status" value="1"/>
</dbReference>
<dbReference type="NCBIfam" id="TIGR00262">
    <property type="entry name" value="trpA"/>
    <property type="match status" value="1"/>
</dbReference>
<keyword evidence="3 8" id="KW-0028">Amino-acid biosynthesis</keyword>
<evidence type="ECO:0000256" key="4">
    <source>
        <dbReference type="ARBA" id="ARBA00022822"/>
    </source>
</evidence>
<evidence type="ECO:0000256" key="2">
    <source>
        <dbReference type="ARBA" id="ARBA00011270"/>
    </source>
</evidence>
<dbReference type="InterPro" id="IPR011060">
    <property type="entry name" value="RibuloseP-bd_barrel"/>
</dbReference>
<evidence type="ECO:0000256" key="9">
    <source>
        <dbReference type="RuleBase" id="RU003662"/>
    </source>
</evidence>
<gene>
    <name evidence="8 10" type="primary">trpA</name>
    <name evidence="10" type="ORF">RM540_09140</name>
</gene>
<proteinExistence type="inferred from homology"/>
<keyword evidence="6 8" id="KW-0456">Lyase</keyword>
<evidence type="ECO:0000256" key="3">
    <source>
        <dbReference type="ARBA" id="ARBA00022605"/>
    </source>
</evidence>
<feature type="active site" description="Proton acceptor" evidence="8">
    <location>
        <position position="65"/>
    </location>
</feature>
<dbReference type="InterPro" id="IPR018204">
    <property type="entry name" value="Trp_synthase_alpha_AS"/>
</dbReference>
<organism evidence="10 11">
    <name type="scientific">Rubrivirga litoralis</name>
    <dbReference type="NCBI Taxonomy" id="3075598"/>
    <lineage>
        <taxon>Bacteria</taxon>
        <taxon>Pseudomonadati</taxon>
        <taxon>Rhodothermota</taxon>
        <taxon>Rhodothermia</taxon>
        <taxon>Rhodothermales</taxon>
        <taxon>Rubricoccaceae</taxon>
        <taxon>Rubrivirga</taxon>
    </lineage>
</organism>
<evidence type="ECO:0000256" key="6">
    <source>
        <dbReference type="ARBA" id="ARBA00023239"/>
    </source>
</evidence>
<comment type="catalytic activity">
    <reaction evidence="7 8">
        <text>(1S,2R)-1-C-(indol-3-yl)glycerol 3-phosphate + L-serine = D-glyceraldehyde 3-phosphate + L-tryptophan + H2O</text>
        <dbReference type="Rhea" id="RHEA:10532"/>
        <dbReference type="ChEBI" id="CHEBI:15377"/>
        <dbReference type="ChEBI" id="CHEBI:33384"/>
        <dbReference type="ChEBI" id="CHEBI:57912"/>
        <dbReference type="ChEBI" id="CHEBI:58866"/>
        <dbReference type="ChEBI" id="CHEBI:59776"/>
        <dbReference type="EC" id="4.2.1.20"/>
    </reaction>
</comment>
<accession>A0ABU3BRJ4</accession>
<name>A0ABU3BRJ4_9BACT</name>
<comment type="caution">
    <text evidence="10">The sequence shown here is derived from an EMBL/GenBank/DDBJ whole genome shotgun (WGS) entry which is preliminary data.</text>
</comment>
<dbReference type="Proteomes" id="UP001267426">
    <property type="component" value="Unassembled WGS sequence"/>
</dbReference>
<keyword evidence="4 8" id="KW-0822">Tryptophan biosynthesis</keyword>
<feature type="active site" description="Proton acceptor" evidence="8">
    <location>
        <position position="54"/>
    </location>
</feature>